<feature type="transmembrane region" description="Helical" evidence="1">
    <location>
        <begin position="84"/>
        <end position="106"/>
    </location>
</feature>
<name>A0A077ZRU6_STYLE</name>
<keyword evidence="1" id="KW-0472">Membrane</keyword>
<evidence type="ECO:0000313" key="3">
    <source>
        <dbReference type="Proteomes" id="UP000039865"/>
    </source>
</evidence>
<reference evidence="2 3" key="1">
    <citation type="submission" date="2014-06" db="EMBL/GenBank/DDBJ databases">
        <authorList>
            <person name="Swart Estienne"/>
        </authorList>
    </citation>
    <scope>NUCLEOTIDE SEQUENCE [LARGE SCALE GENOMIC DNA]</scope>
    <source>
        <strain evidence="2 3">130c</strain>
    </source>
</reference>
<keyword evidence="1" id="KW-1133">Transmembrane helix</keyword>
<accession>A0A077ZRU6</accession>
<evidence type="ECO:0000313" key="2">
    <source>
        <dbReference type="EMBL" id="CDW72199.1"/>
    </source>
</evidence>
<keyword evidence="1" id="KW-0812">Transmembrane</keyword>
<feature type="transmembrane region" description="Helical" evidence="1">
    <location>
        <begin position="6"/>
        <end position="25"/>
    </location>
</feature>
<dbReference type="InParanoid" id="A0A077ZRU6"/>
<protein>
    <recommendedName>
        <fullName evidence="4">Transmembrane protein</fullName>
    </recommendedName>
</protein>
<organism evidence="2 3">
    <name type="scientific">Stylonychia lemnae</name>
    <name type="common">Ciliate</name>
    <dbReference type="NCBI Taxonomy" id="5949"/>
    <lineage>
        <taxon>Eukaryota</taxon>
        <taxon>Sar</taxon>
        <taxon>Alveolata</taxon>
        <taxon>Ciliophora</taxon>
        <taxon>Intramacronucleata</taxon>
        <taxon>Spirotrichea</taxon>
        <taxon>Stichotrichia</taxon>
        <taxon>Sporadotrichida</taxon>
        <taxon>Oxytrichidae</taxon>
        <taxon>Stylonychinae</taxon>
        <taxon>Stylonychia</taxon>
    </lineage>
</organism>
<dbReference type="AlphaFoldDB" id="A0A077ZRU6"/>
<keyword evidence="3" id="KW-1185">Reference proteome</keyword>
<evidence type="ECO:0000256" key="1">
    <source>
        <dbReference type="SAM" id="Phobius"/>
    </source>
</evidence>
<dbReference type="Proteomes" id="UP000039865">
    <property type="component" value="Unassembled WGS sequence"/>
</dbReference>
<proteinExistence type="predicted"/>
<dbReference type="EMBL" id="CCKQ01001097">
    <property type="protein sequence ID" value="CDW72199.1"/>
    <property type="molecule type" value="Genomic_DNA"/>
</dbReference>
<evidence type="ECO:0008006" key="4">
    <source>
        <dbReference type="Google" id="ProtNLM"/>
    </source>
</evidence>
<gene>
    <name evidence="2" type="primary">Contig305.g341</name>
    <name evidence="2" type="ORF">STYLEM_1156</name>
</gene>
<sequence length="127" mass="14251">MSSKVYLLIFTLVFVSLHFSITNSVQQRSLSQNSFQRPAFLSETADSNQNPRFLAQKSSGRFRTSSIVYVGGGRYYYSGRSATFGETMIGLGVIVAFILVAAAIVWTCEKCGCCKKHHEHHDEHEHK</sequence>